<evidence type="ECO:0000313" key="2">
    <source>
        <dbReference type="Proteomes" id="UP000295252"/>
    </source>
</evidence>
<proteinExistence type="predicted"/>
<accession>A0A068UX79</accession>
<name>A0A068UX79_COFCA</name>
<reference evidence="2" key="1">
    <citation type="journal article" date="2014" name="Science">
        <title>The coffee genome provides insight into the convergent evolution of caffeine biosynthesis.</title>
        <authorList>
            <person name="Denoeud F."/>
            <person name="Carretero-Paulet L."/>
            <person name="Dereeper A."/>
            <person name="Droc G."/>
            <person name="Guyot R."/>
            <person name="Pietrella M."/>
            <person name="Zheng C."/>
            <person name="Alberti A."/>
            <person name="Anthony F."/>
            <person name="Aprea G."/>
            <person name="Aury J.M."/>
            <person name="Bento P."/>
            <person name="Bernard M."/>
            <person name="Bocs S."/>
            <person name="Campa C."/>
            <person name="Cenci A."/>
            <person name="Combes M.C."/>
            <person name="Crouzillat D."/>
            <person name="Da Silva C."/>
            <person name="Daddiego L."/>
            <person name="De Bellis F."/>
            <person name="Dussert S."/>
            <person name="Garsmeur O."/>
            <person name="Gayraud T."/>
            <person name="Guignon V."/>
            <person name="Jahn K."/>
            <person name="Jamilloux V."/>
            <person name="Joet T."/>
            <person name="Labadie K."/>
            <person name="Lan T."/>
            <person name="Leclercq J."/>
            <person name="Lepelley M."/>
            <person name="Leroy T."/>
            <person name="Li L.T."/>
            <person name="Librado P."/>
            <person name="Lopez L."/>
            <person name="Munoz A."/>
            <person name="Noel B."/>
            <person name="Pallavicini A."/>
            <person name="Perrotta G."/>
            <person name="Poncet V."/>
            <person name="Pot D."/>
            <person name="Priyono X."/>
            <person name="Rigoreau M."/>
            <person name="Rouard M."/>
            <person name="Rozas J."/>
            <person name="Tranchant-Dubreuil C."/>
            <person name="VanBuren R."/>
            <person name="Zhang Q."/>
            <person name="Andrade A.C."/>
            <person name="Argout X."/>
            <person name="Bertrand B."/>
            <person name="de Kochko A."/>
            <person name="Graziosi G."/>
            <person name="Henry R.J."/>
            <person name="Jayarama X."/>
            <person name="Ming R."/>
            <person name="Nagai C."/>
            <person name="Rounsley S."/>
            <person name="Sankoff D."/>
            <person name="Giuliano G."/>
            <person name="Albert V.A."/>
            <person name="Wincker P."/>
            <person name="Lashermes P."/>
        </authorList>
    </citation>
    <scope>NUCLEOTIDE SEQUENCE [LARGE SCALE GENOMIC DNA]</scope>
    <source>
        <strain evidence="2">cv. DH200-94</strain>
    </source>
</reference>
<organism evidence="1 2">
    <name type="scientific">Coffea canephora</name>
    <name type="common">Robusta coffee</name>
    <dbReference type="NCBI Taxonomy" id="49390"/>
    <lineage>
        <taxon>Eukaryota</taxon>
        <taxon>Viridiplantae</taxon>
        <taxon>Streptophyta</taxon>
        <taxon>Embryophyta</taxon>
        <taxon>Tracheophyta</taxon>
        <taxon>Spermatophyta</taxon>
        <taxon>Magnoliopsida</taxon>
        <taxon>eudicotyledons</taxon>
        <taxon>Gunneridae</taxon>
        <taxon>Pentapetalae</taxon>
        <taxon>asterids</taxon>
        <taxon>lamiids</taxon>
        <taxon>Gentianales</taxon>
        <taxon>Rubiaceae</taxon>
        <taxon>Ixoroideae</taxon>
        <taxon>Gardenieae complex</taxon>
        <taxon>Bertiereae - Coffeeae clade</taxon>
        <taxon>Coffeeae</taxon>
        <taxon>Coffea</taxon>
    </lineage>
</organism>
<dbReference type="EMBL" id="HG739157">
    <property type="protein sequence ID" value="CDP13140.1"/>
    <property type="molecule type" value="Genomic_DNA"/>
</dbReference>
<sequence length="66" mass="7639">MLDACNICFRSHVRTGTVIVQSCKNRCMQSVFVVINLRATGTGILCEFHFILEFCDPLVRRFRMQL</sequence>
<dbReference type="InParanoid" id="A0A068UX79"/>
<evidence type="ECO:0000313" key="1">
    <source>
        <dbReference type="EMBL" id="CDP13140.1"/>
    </source>
</evidence>
<dbReference type="Proteomes" id="UP000295252">
    <property type="component" value="Chromosome I"/>
</dbReference>
<dbReference type="Gramene" id="CDP13140">
    <property type="protein sequence ID" value="CDP13140"/>
    <property type="gene ID" value="GSCOC_T00037975001"/>
</dbReference>
<keyword evidence="2" id="KW-1185">Reference proteome</keyword>
<gene>
    <name evidence="1" type="ORF">GSCOC_T00037975001</name>
</gene>
<dbReference type="AlphaFoldDB" id="A0A068UX79"/>
<protein>
    <submittedName>
        <fullName evidence="1">Uncharacterized protein</fullName>
    </submittedName>
</protein>